<feature type="compositionally biased region" description="Basic and acidic residues" evidence="9">
    <location>
        <begin position="653"/>
        <end position="688"/>
    </location>
</feature>
<dbReference type="Proteomes" id="UP001158576">
    <property type="component" value="Chromosome 1"/>
</dbReference>
<evidence type="ECO:0000256" key="8">
    <source>
        <dbReference type="SAM" id="Coils"/>
    </source>
</evidence>
<dbReference type="InterPro" id="IPR019188">
    <property type="entry name" value="SNAPC1"/>
</dbReference>
<feature type="transmembrane region" description="Helical" evidence="10">
    <location>
        <begin position="12"/>
        <end position="33"/>
    </location>
</feature>
<evidence type="ECO:0000256" key="7">
    <source>
        <dbReference type="ARBA" id="ARBA00023136"/>
    </source>
</evidence>
<comment type="subcellular location">
    <subcellularLocation>
        <location evidence="1">Endoplasmic reticulum membrane</location>
        <topology evidence="1">Single-pass type II membrane protein</topology>
    </subcellularLocation>
</comment>
<proteinExistence type="inferred from homology"/>
<dbReference type="PANTHER" id="PTHR15131:SF3">
    <property type="entry name" value="SNRNA-ACTIVATING PROTEIN COMPLEX SUBUNIT 1"/>
    <property type="match status" value="1"/>
</dbReference>
<evidence type="ECO:0000256" key="6">
    <source>
        <dbReference type="ARBA" id="ARBA00022989"/>
    </source>
</evidence>
<dbReference type="EMBL" id="OU015566">
    <property type="protein sequence ID" value="CAG5107269.1"/>
    <property type="molecule type" value="Genomic_DNA"/>
</dbReference>
<feature type="region of interest" description="Disordered" evidence="9">
    <location>
        <begin position="557"/>
        <end position="688"/>
    </location>
</feature>
<accession>A0ABN7SXF3</accession>
<keyword evidence="8" id="KW-0175">Coiled coil</keyword>
<gene>
    <name evidence="11" type="ORF">OKIOD_LOCUS12001</name>
</gene>
<keyword evidence="6 10" id="KW-1133">Transmembrane helix</keyword>
<sequence length="805" mass="93705">MNGILSRLNAVFAFGMWVCTGMTFLTFLVTVGIDMTRPHDLAIHDAKVTLTRDPHGPNIKQDLASFHFDLEVDLTPLFHWNNKQLFLYILAEYETPQNDINQTVESMESGKKAAGFVTDFDFLIHRIKDEGEDRAGTYSTFTHMWQDLEMYKIFDGRTSESDKADFIDACYSCVVQFLVLKDADHLVRSTCIYMLLALYTTQTNKTKRGIRMTPAQYKILYEFAMESFHEYGLRDTYAVFWQLHHLGAFEFPTTHTQKLLGTSDVWQHAINSDEVSPALLNVVDEISGDFDESLSFAVQNLRMTFDAYKATIQRVHECTPPDADMIYYKCVNNPADIVDRTRQRIIDRARETERIIAGVPSLDDENSIYNRRQRIRHAAQTSRVARCAVATIDRPEDEQVSPSKEERKIVVRKHQTVETFNQKHLVEKQSFFPKGNKSIYPSKDLVEIANSTKIKRGRPFVVDVESRVIQKGQVGQWHVRKDKLRAESESEAETLIYVFSNVYPRKRDKVQTEMERETRLEELEQERKELEAAREQGVDKKIIEQKEKEFRKREKVIQMMGEDEEPKFVGRPRKDDPKREEMRKPGPKSELQKKRKLEQDLKKFEEKQIIKEQKRRAKEIEREEKKRAMKAAREAEKAAKEAKSPPKKKRKVKTDEEKRKEKRLSEEKKKIKQEANEKAKAEKAAKPKYQAHLDFDNLKAGDFFETDDPENSSPQLVKISFVDKSSESVRGMYWDIEPGEVGMALYERTWKPSKEYDCEILFCSEDFAQKVYMRKVMPGAHPAAGMKLTAKSADHIKQRWPKLKG</sequence>
<evidence type="ECO:0000313" key="11">
    <source>
        <dbReference type="EMBL" id="CAG5107269.1"/>
    </source>
</evidence>
<comment type="similarity">
    <text evidence="2">Belongs to the SPCS3 family.</text>
</comment>
<keyword evidence="12" id="KW-1185">Reference proteome</keyword>
<reference evidence="11 12" key="1">
    <citation type="submission" date="2021-04" db="EMBL/GenBank/DDBJ databases">
        <authorList>
            <person name="Bliznina A."/>
        </authorList>
    </citation>
    <scope>NUCLEOTIDE SEQUENCE [LARGE SCALE GENOMIC DNA]</scope>
</reference>
<keyword evidence="7 10" id="KW-0472">Membrane</keyword>
<feature type="coiled-coil region" evidence="8">
    <location>
        <begin position="513"/>
        <end position="540"/>
    </location>
</feature>
<dbReference type="InterPro" id="IPR007653">
    <property type="entry name" value="SPC3"/>
</dbReference>
<evidence type="ECO:0000256" key="5">
    <source>
        <dbReference type="ARBA" id="ARBA00022968"/>
    </source>
</evidence>
<name>A0ABN7SXF3_OIKDI</name>
<dbReference type="PANTHER" id="PTHR15131">
    <property type="entry name" value="SMALL NUCLEAR RNA ACTIVATING COMPLEX, POLYPEPTIDE 1"/>
    <property type="match status" value="1"/>
</dbReference>
<organism evidence="11 12">
    <name type="scientific">Oikopleura dioica</name>
    <name type="common">Tunicate</name>
    <dbReference type="NCBI Taxonomy" id="34765"/>
    <lineage>
        <taxon>Eukaryota</taxon>
        <taxon>Metazoa</taxon>
        <taxon>Chordata</taxon>
        <taxon>Tunicata</taxon>
        <taxon>Appendicularia</taxon>
        <taxon>Copelata</taxon>
        <taxon>Oikopleuridae</taxon>
        <taxon>Oikopleura</taxon>
    </lineage>
</organism>
<keyword evidence="3 10" id="KW-0812">Transmembrane</keyword>
<evidence type="ECO:0000256" key="3">
    <source>
        <dbReference type="ARBA" id="ARBA00022692"/>
    </source>
</evidence>
<evidence type="ECO:0000256" key="10">
    <source>
        <dbReference type="SAM" id="Phobius"/>
    </source>
</evidence>
<dbReference type="Pfam" id="PF09808">
    <property type="entry name" value="SNAPC1"/>
    <property type="match status" value="1"/>
</dbReference>
<feature type="compositionally biased region" description="Basic and acidic residues" evidence="9">
    <location>
        <begin position="597"/>
        <end position="644"/>
    </location>
</feature>
<keyword evidence="4" id="KW-0256">Endoplasmic reticulum</keyword>
<protein>
    <submittedName>
        <fullName evidence="11">Oidioi.mRNA.OKI2018_I69.chr1.g3236.t1.cds</fullName>
    </submittedName>
</protein>
<evidence type="ECO:0000256" key="9">
    <source>
        <dbReference type="SAM" id="MobiDB-lite"/>
    </source>
</evidence>
<evidence type="ECO:0000256" key="1">
    <source>
        <dbReference type="ARBA" id="ARBA00004648"/>
    </source>
</evidence>
<keyword evidence="5" id="KW-0735">Signal-anchor</keyword>
<dbReference type="Pfam" id="PF04573">
    <property type="entry name" value="SPC22"/>
    <property type="match status" value="1"/>
</dbReference>
<evidence type="ECO:0000313" key="12">
    <source>
        <dbReference type="Proteomes" id="UP001158576"/>
    </source>
</evidence>
<feature type="compositionally biased region" description="Basic and acidic residues" evidence="9">
    <location>
        <begin position="566"/>
        <end position="584"/>
    </location>
</feature>
<evidence type="ECO:0000256" key="4">
    <source>
        <dbReference type="ARBA" id="ARBA00022824"/>
    </source>
</evidence>
<evidence type="ECO:0000256" key="2">
    <source>
        <dbReference type="ARBA" id="ARBA00009289"/>
    </source>
</evidence>